<gene>
    <name evidence="4" type="ORF">ACFOZY_07705</name>
</gene>
<evidence type="ECO:0000256" key="1">
    <source>
        <dbReference type="ARBA" id="ARBA00024353"/>
    </source>
</evidence>
<evidence type="ECO:0000313" key="4">
    <source>
        <dbReference type="EMBL" id="MFC4410305.1"/>
    </source>
</evidence>
<dbReference type="EMBL" id="JBHSEC010000014">
    <property type="protein sequence ID" value="MFC4410305.1"/>
    <property type="molecule type" value="Genomic_DNA"/>
</dbReference>
<protein>
    <recommendedName>
        <fullName evidence="2">Anti-sigma-W factor RsiW</fullName>
    </recommendedName>
</protein>
<sequence>MSTCPERIVEQMHEYLDGEISAAHEKELKAHLETCTACQKHMHELSKTIAFVKSASHVTAPEGFKDRVVARLPKEKKYNGVQRWFRQHPIATAASLFLLLMSTSLFSNFNDDQQFSVTKQENIIVQGQTVIVPAGETVKGDLVVRNGDLQIEGEVDGNVTIINGAKYMASTANVTGQIEEINKAFDWLWYKIKTGFKDAVSFMNQDEKKEELE</sequence>
<evidence type="ECO:0000313" key="5">
    <source>
        <dbReference type="Proteomes" id="UP001595817"/>
    </source>
</evidence>
<feature type="domain" description="Putative zinc-finger" evidence="3">
    <location>
        <begin position="6"/>
        <end position="39"/>
    </location>
</feature>
<dbReference type="InterPro" id="IPR027383">
    <property type="entry name" value="Znf_put"/>
</dbReference>
<accession>A0ABV8X5R2</accession>
<name>A0ABV8X5R2_9LACT</name>
<dbReference type="Gene3D" id="1.10.10.1320">
    <property type="entry name" value="Anti-sigma factor, zinc-finger domain"/>
    <property type="match status" value="1"/>
</dbReference>
<dbReference type="RefSeq" id="WP_378153999.1">
    <property type="nucleotide sequence ID" value="NZ_JBHSEC010000014.1"/>
</dbReference>
<dbReference type="Pfam" id="PF13490">
    <property type="entry name" value="zf-HC2"/>
    <property type="match status" value="1"/>
</dbReference>
<comment type="caution">
    <text evidence="4">The sequence shown here is derived from an EMBL/GenBank/DDBJ whole genome shotgun (WGS) entry which is preliminary data.</text>
</comment>
<evidence type="ECO:0000259" key="3">
    <source>
        <dbReference type="Pfam" id="PF13490"/>
    </source>
</evidence>
<reference evidence="5" key="1">
    <citation type="journal article" date="2019" name="Int. J. Syst. Evol. Microbiol.">
        <title>The Global Catalogue of Microorganisms (GCM) 10K type strain sequencing project: providing services to taxonomists for standard genome sequencing and annotation.</title>
        <authorList>
            <consortium name="The Broad Institute Genomics Platform"/>
            <consortium name="The Broad Institute Genome Sequencing Center for Infectious Disease"/>
            <person name="Wu L."/>
            <person name="Ma J."/>
        </authorList>
    </citation>
    <scope>NUCLEOTIDE SEQUENCE [LARGE SCALE GENOMIC DNA]</scope>
    <source>
        <strain evidence="5">CCUG 59778</strain>
    </source>
</reference>
<keyword evidence="5" id="KW-1185">Reference proteome</keyword>
<evidence type="ECO:0000256" key="2">
    <source>
        <dbReference type="ARBA" id="ARBA00024438"/>
    </source>
</evidence>
<proteinExistence type="inferred from homology"/>
<dbReference type="InterPro" id="IPR041916">
    <property type="entry name" value="Anti_sigma_zinc_sf"/>
</dbReference>
<organism evidence="4 5">
    <name type="scientific">Chungangia koreensis</name>
    <dbReference type="NCBI Taxonomy" id="752657"/>
    <lineage>
        <taxon>Bacteria</taxon>
        <taxon>Bacillati</taxon>
        <taxon>Bacillota</taxon>
        <taxon>Bacilli</taxon>
        <taxon>Lactobacillales</taxon>
        <taxon>Chungangia</taxon>
    </lineage>
</organism>
<dbReference type="Proteomes" id="UP001595817">
    <property type="component" value="Unassembled WGS sequence"/>
</dbReference>
<comment type="similarity">
    <text evidence="1">Belongs to the zinc-associated anti-sigma factor (ZAS) superfamily. Anti-sigma-W factor family.</text>
</comment>